<organism evidence="8 9">
    <name type="scientific">Paenibacillus xanthanilyticus</name>
    <dbReference type="NCBI Taxonomy" id="1783531"/>
    <lineage>
        <taxon>Bacteria</taxon>
        <taxon>Bacillati</taxon>
        <taxon>Bacillota</taxon>
        <taxon>Bacilli</taxon>
        <taxon>Bacillales</taxon>
        <taxon>Paenibacillaceae</taxon>
        <taxon>Paenibacillus</taxon>
    </lineage>
</organism>
<dbReference type="PANTHER" id="PTHR30287:SF1">
    <property type="entry name" value="INNER MEMBRANE PROTEIN"/>
    <property type="match status" value="1"/>
</dbReference>
<feature type="domain" description="ABC3 transporter permease C-terminal" evidence="7">
    <location>
        <begin position="261"/>
        <end position="379"/>
    </location>
</feature>
<evidence type="ECO:0000313" key="9">
    <source>
        <dbReference type="Proteomes" id="UP001595715"/>
    </source>
</evidence>
<evidence type="ECO:0000256" key="4">
    <source>
        <dbReference type="ARBA" id="ARBA00022989"/>
    </source>
</evidence>
<name>A0ABV8JXD1_9BACL</name>
<proteinExistence type="predicted"/>
<accession>A0ABV8JXD1</accession>
<evidence type="ECO:0000256" key="5">
    <source>
        <dbReference type="ARBA" id="ARBA00023136"/>
    </source>
</evidence>
<keyword evidence="3 6" id="KW-0812">Transmembrane</keyword>
<feature type="domain" description="ABC3 transporter permease C-terminal" evidence="7">
    <location>
        <begin position="654"/>
        <end position="769"/>
    </location>
</feature>
<feature type="transmembrane region" description="Helical" evidence="6">
    <location>
        <begin position="650"/>
        <end position="670"/>
    </location>
</feature>
<reference evidence="9" key="1">
    <citation type="journal article" date="2019" name="Int. J. Syst. Evol. Microbiol.">
        <title>The Global Catalogue of Microorganisms (GCM) 10K type strain sequencing project: providing services to taxonomists for standard genome sequencing and annotation.</title>
        <authorList>
            <consortium name="The Broad Institute Genomics Platform"/>
            <consortium name="The Broad Institute Genome Sequencing Center for Infectious Disease"/>
            <person name="Wu L."/>
            <person name="Ma J."/>
        </authorList>
    </citation>
    <scope>NUCLEOTIDE SEQUENCE [LARGE SCALE GENOMIC DNA]</scope>
    <source>
        <strain evidence="9">IBRC-M 10987</strain>
    </source>
</reference>
<sequence length="780" mass="85977">MLALLARKLIRDVKQSPGSFLAFVLVVAVGAFFYAGLVTYSSNLHAYATAYFKKHNLSDLHVYYDRITEREVAKLRAIEGIHRAEGRYTFDAAQTFEDGKATLKIHSIPANNTINTPAVLSGSLPTKKGEILLDAHYAQEHQYRVGDQIQVRAKESEFAFTISGLGENAEHAKKNEIQDHKAYGVAYMVEASIPEVSGGFAYNEILIDAQDGYEIDRLSESIEAASEQLRLPIAAQVPKERSFSYAKIQETIHNNQLMSRVIPIVLFLIEALILFLAMSRMLDAERKQVGIMKALGVRDRTILLHYMGYPVLVGIIGSIIGWAIAAAVFVPFVTASSARAYSLPGIEFALSPLSIAPPVLVSSAFGMLACYLSAKSILRERAAQAMRTKPPKSMKKLLIERVPGLWSRLPYRYKLILRNVLLRKRKALASAAGVVMSTVLLITAFGTQTALLQVADQIEEANQYDLKIDYAIGAAPQSPQLPETGIASSYYLAEWPAEFRQADAKEPATLTVTESENKLLLFVDANEHSIQLDDNGVLVPQSYADQYGIAVGDTVQLLVTTPEQSKPVSVEMKVASISAQYSDPSFYCTPAYLAQLGLAYSPTSLLIEADQAADVPVIRTFFEQDSRVEAITDQQDLQKSAQYIVRQNSFVFVMFIVCAAILSFGAIYTISSINIYERQRELATLKVLGYGRSQINRLVFVENSWITVLSVLAALPISGYVFAFIIEALSSTHQQIPDQLNMPAILAAVALSCLLTFLSGLLLRRKVSGIRMIEALKTIE</sequence>
<keyword evidence="5 6" id="KW-0472">Membrane</keyword>
<feature type="transmembrane region" description="Helical" evidence="6">
    <location>
        <begin position="261"/>
        <end position="282"/>
    </location>
</feature>
<dbReference type="Pfam" id="PF02687">
    <property type="entry name" value="FtsX"/>
    <property type="match status" value="2"/>
</dbReference>
<feature type="transmembrane region" description="Helical" evidence="6">
    <location>
        <begin position="745"/>
        <end position="763"/>
    </location>
</feature>
<gene>
    <name evidence="8" type="ORF">ACFOZ8_06670</name>
</gene>
<feature type="transmembrane region" description="Helical" evidence="6">
    <location>
        <begin position="20"/>
        <end position="40"/>
    </location>
</feature>
<evidence type="ECO:0000256" key="1">
    <source>
        <dbReference type="ARBA" id="ARBA00004651"/>
    </source>
</evidence>
<keyword evidence="9" id="KW-1185">Reference proteome</keyword>
<feature type="transmembrane region" description="Helical" evidence="6">
    <location>
        <begin position="705"/>
        <end position="725"/>
    </location>
</feature>
<keyword evidence="4 6" id="KW-1133">Transmembrane helix</keyword>
<dbReference type="InterPro" id="IPR038766">
    <property type="entry name" value="Membrane_comp_ABC_pdt"/>
</dbReference>
<evidence type="ECO:0000256" key="3">
    <source>
        <dbReference type="ARBA" id="ARBA00022692"/>
    </source>
</evidence>
<feature type="transmembrane region" description="Helical" evidence="6">
    <location>
        <begin position="427"/>
        <end position="446"/>
    </location>
</feature>
<dbReference type="InterPro" id="IPR003838">
    <property type="entry name" value="ABC3_permease_C"/>
</dbReference>
<evidence type="ECO:0000259" key="7">
    <source>
        <dbReference type="Pfam" id="PF02687"/>
    </source>
</evidence>
<feature type="transmembrane region" description="Helical" evidence="6">
    <location>
        <begin position="303"/>
        <end position="333"/>
    </location>
</feature>
<comment type="caution">
    <text evidence="8">The sequence shown here is derived from an EMBL/GenBank/DDBJ whole genome shotgun (WGS) entry which is preliminary data.</text>
</comment>
<dbReference type="Proteomes" id="UP001595715">
    <property type="component" value="Unassembled WGS sequence"/>
</dbReference>
<protein>
    <submittedName>
        <fullName evidence="8">ABC transporter permease</fullName>
    </submittedName>
</protein>
<evidence type="ECO:0000313" key="8">
    <source>
        <dbReference type="EMBL" id="MFC4099339.1"/>
    </source>
</evidence>
<evidence type="ECO:0000256" key="2">
    <source>
        <dbReference type="ARBA" id="ARBA00022475"/>
    </source>
</evidence>
<feature type="transmembrane region" description="Helical" evidence="6">
    <location>
        <begin position="353"/>
        <end position="374"/>
    </location>
</feature>
<dbReference type="RefSeq" id="WP_377718030.1">
    <property type="nucleotide sequence ID" value="NZ_JBHSAM010000017.1"/>
</dbReference>
<dbReference type="PANTHER" id="PTHR30287">
    <property type="entry name" value="MEMBRANE COMPONENT OF PREDICTED ABC SUPERFAMILY METABOLITE UPTAKE TRANSPORTER"/>
    <property type="match status" value="1"/>
</dbReference>
<comment type="subcellular location">
    <subcellularLocation>
        <location evidence="1">Cell membrane</location>
        <topology evidence="1">Multi-pass membrane protein</topology>
    </subcellularLocation>
</comment>
<keyword evidence="2" id="KW-1003">Cell membrane</keyword>
<dbReference type="EMBL" id="JBHSAM010000017">
    <property type="protein sequence ID" value="MFC4099339.1"/>
    <property type="molecule type" value="Genomic_DNA"/>
</dbReference>
<evidence type="ECO:0000256" key="6">
    <source>
        <dbReference type="SAM" id="Phobius"/>
    </source>
</evidence>